<comment type="caution">
    <text evidence="5">Lacks conserved residue(s) required for the propagation of feature annotation.</text>
</comment>
<comment type="subcellular location">
    <subcellularLocation>
        <location evidence="5">Cytoplasm</location>
    </subcellularLocation>
</comment>
<keyword evidence="1 5" id="KW-0444">Lipid biosynthesis</keyword>
<comment type="pathway">
    <text evidence="5">Lipid metabolism; malonyl-CoA biosynthesis; malonyl-CoA from acetyl-CoA: step 1/1.</text>
</comment>
<dbReference type="InterPro" id="IPR034733">
    <property type="entry name" value="AcCoA_carboxyl_beta"/>
</dbReference>
<dbReference type="PANTHER" id="PTHR42995">
    <property type="entry name" value="ACETYL-COENZYME A CARBOXYLASE CARBOXYL TRANSFERASE SUBUNIT BETA, CHLOROPLASTIC"/>
    <property type="match status" value="1"/>
</dbReference>
<keyword evidence="4 5" id="KW-0443">Lipid metabolism</keyword>
<comment type="function">
    <text evidence="5">Component of the acetyl coenzyme A carboxylase (ACC) complex. Biotin carboxylase (BC) catalyzes the carboxylation of biotin on its carrier protein (BCCP) and then the CO(2) group is transferred by the transcarboxylase to acetyl-CoA to form malonyl-CoA.</text>
</comment>
<keyword evidence="5" id="KW-0862">Zinc</keyword>
<keyword evidence="5" id="KW-0547">Nucleotide-binding</keyword>
<keyword evidence="5" id="KW-0276">Fatty acid metabolism</keyword>
<comment type="subunit">
    <text evidence="5">Acetyl-CoA carboxylase is a heterohexamer composed of biotin carboxyl carrier protein (AccB), biotin carboxylase (AccC) and two subunits each of ACCase subunit alpha (AccA) and ACCase subunit beta (AccD).</text>
</comment>
<comment type="similarity">
    <text evidence="5">Belongs to the AccD/PCCB family.</text>
</comment>
<accession>A0A0R2NP54</accession>
<evidence type="ECO:0000256" key="3">
    <source>
        <dbReference type="ARBA" id="ARBA00022771"/>
    </source>
</evidence>
<evidence type="ECO:0000256" key="1">
    <source>
        <dbReference type="ARBA" id="ARBA00022516"/>
    </source>
</evidence>
<dbReference type="GO" id="GO:0005524">
    <property type="term" value="F:ATP binding"/>
    <property type="evidence" value="ECO:0007669"/>
    <property type="project" value="UniProtKB-KW"/>
</dbReference>
<dbReference type="RefSeq" id="WP_057798456.1">
    <property type="nucleotide sequence ID" value="NZ_BJZZ01000006.1"/>
</dbReference>
<dbReference type="SUPFAM" id="SSF52096">
    <property type="entry name" value="ClpP/crotonase"/>
    <property type="match status" value="1"/>
</dbReference>
<dbReference type="InterPro" id="IPR029045">
    <property type="entry name" value="ClpP/crotonase-like_dom_sf"/>
</dbReference>
<dbReference type="GO" id="GO:0003989">
    <property type="term" value="F:acetyl-CoA carboxylase activity"/>
    <property type="evidence" value="ECO:0007669"/>
    <property type="project" value="InterPro"/>
</dbReference>
<dbReference type="PATRIC" id="fig|480391.4.peg.1594"/>
<dbReference type="GO" id="GO:2001295">
    <property type="term" value="P:malonyl-CoA biosynthetic process"/>
    <property type="evidence" value="ECO:0007669"/>
    <property type="project" value="UniProtKB-UniRule"/>
</dbReference>
<keyword evidence="5" id="KW-0479">Metal-binding</keyword>
<keyword evidence="3 5" id="KW-0863">Zinc-finger</keyword>
<dbReference type="GO" id="GO:0006633">
    <property type="term" value="P:fatty acid biosynthetic process"/>
    <property type="evidence" value="ECO:0007669"/>
    <property type="project" value="UniProtKB-KW"/>
</dbReference>
<protein>
    <recommendedName>
        <fullName evidence="5">Acetyl-coenzyme A carboxylase carboxyl transferase subunit beta</fullName>
        <shortName evidence="5">ACCase subunit beta</shortName>
        <shortName evidence="5">Acetyl-CoA carboxylase carboxyltransferase subunit beta</shortName>
        <ecNumber evidence="5">2.1.3.15</ecNumber>
    </recommendedName>
</protein>
<feature type="binding site" evidence="5">
    <location>
        <position position="13"/>
    </location>
    <ligand>
        <name>Zn(2+)</name>
        <dbReference type="ChEBI" id="CHEBI:29105"/>
    </ligand>
</feature>
<dbReference type="GO" id="GO:0008270">
    <property type="term" value="F:zinc ion binding"/>
    <property type="evidence" value="ECO:0007669"/>
    <property type="project" value="UniProtKB-UniRule"/>
</dbReference>
<keyword evidence="5" id="KW-0275">Fatty acid biosynthesis</keyword>
<feature type="domain" description="CoA carboxyltransferase N-terminal" evidence="6">
    <location>
        <begin position="9"/>
        <end position="266"/>
    </location>
</feature>
<proteinExistence type="inferred from homology"/>
<keyword evidence="5" id="KW-0963">Cytoplasm</keyword>
<evidence type="ECO:0000259" key="6">
    <source>
        <dbReference type="PROSITE" id="PS50980"/>
    </source>
</evidence>
<keyword evidence="2 5" id="KW-0808">Transferase</keyword>
<dbReference type="EMBL" id="JQCQ01000006">
    <property type="protein sequence ID" value="KRO25805.1"/>
    <property type="molecule type" value="Genomic_DNA"/>
</dbReference>
<feature type="binding site" evidence="5">
    <location>
        <position position="31"/>
    </location>
    <ligand>
        <name>Zn(2+)</name>
        <dbReference type="ChEBI" id="CHEBI:29105"/>
    </ligand>
</feature>
<evidence type="ECO:0000256" key="2">
    <source>
        <dbReference type="ARBA" id="ARBA00022679"/>
    </source>
</evidence>
<keyword evidence="8" id="KW-1185">Reference proteome</keyword>
<sequence length="266" mass="29744">MSEMPEQALWSSCKYCGRHVHTEQWGLFLRCPFCGFPKRLTVEQRIEMTFDPDSFQKIDLNIKSKDQLHFKKYADKLTKAQQKTKHDEAITIGTAKIGNHLVAAGIMDNQFMVGTLNTTVGEGIRQIMEAALEQRLPLVLFVTSGGARMQEGIFSLLQMNTILAVQERLLDAGILNINILTDPTMGGASASFAFNSDYVLAEDHAQIGFSGKRVIEQTSGEQLPDEFQSAEYLLEHGQLDDVIQREKLKDVLQQLLDLHTAGDQNG</sequence>
<evidence type="ECO:0000313" key="7">
    <source>
        <dbReference type="EMBL" id="KRO25805.1"/>
    </source>
</evidence>
<feature type="binding site" evidence="5">
    <location>
        <position position="16"/>
    </location>
    <ligand>
        <name>Zn(2+)</name>
        <dbReference type="ChEBI" id="CHEBI:29105"/>
    </ligand>
</feature>
<keyword evidence="5" id="KW-0067">ATP-binding</keyword>
<dbReference type="GO" id="GO:0016743">
    <property type="term" value="F:carboxyl- or carbamoyltransferase activity"/>
    <property type="evidence" value="ECO:0007669"/>
    <property type="project" value="UniProtKB-UniRule"/>
</dbReference>
<dbReference type="Pfam" id="PF01039">
    <property type="entry name" value="Carboxyl_trans"/>
    <property type="match status" value="1"/>
</dbReference>
<dbReference type="OrthoDB" id="9772975at2"/>
<dbReference type="UniPathway" id="UPA00655">
    <property type="reaction ID" value="UER00711"/>
</dbReference>
<dbReference type="GO" id="GO:0009317">
    <property type="term" value="C:acetyl-CoA carboxylase complex"/>
    <property type="evidence" value="ECO:0007669"/>
    <property type="project" value="InterPro"/>
</dbReference>
<dbReference type="InterPro" id="IPR000438">
    <property type="entry name" value="Acetyl_CoA_COase_Trfase_b_su"/>
</dbReference>
<dbReference type="Proteomes" id="UP000051249">
    <property type="component" value="Unassembled WGS sequence"/>
</dbReference>
<dbReference type="PANTHER" id="PTHR42995:SF5">
    <property type="entry name" value="ACETYL-COENZYME A CARBOXYLASE CARBOXYL TRANSFERASE SUBUNIT BETA, CHLOROPLASTIC"/>
    <property type="match status" value="1"/>
</dbReference>
<comment type="cofactor">
    <cofactor evidence="5">
        <name>Zn(2+)</name>
        <dbReference type="ChEBI" id="CHEBI:29105"/>
    </cofactor>
    <text evidence="5">Binds 1 zinc ion per subunit.</text>
</comment>
<reference evidence="7 8" key="1">
    <citation type="journal article" date="2015" name="Genome Announc.">
        <title>Expanding the biotechnology potential of lactobacilli through comparative genomics of 213 strains and associated genera.</title>
        <authorList>
            <person name="Sun Z."/>
            <person name="Harris H.M."/>
            <person name="McCann A."/>
            <person name="Guo C."/>
            <person name="Argimon S."/>
            <person name="Zhang W."/>
            <person name="Yang X."/>
            <person name="Jeffery I.B."/>
            <person name="Cooney J.C."/>
            <person name="Kagawa T.F."/>
            <person name="Liu W."/>
            <person name="Song Y."/>
            <person name="Salvetti E."/>
            <person name="Wrobel A."/>
            <person name="Rasinkangas P."/>
            <person name="Parkhill J."/>
            <person name="Rea M.C."/>
            <person name="O'Sullivan O."/>
            <person name="Ritari J."/>
            <person name="Douillard F.P."/>
            <person name="Paul Ross R."/>
            <person name="Yang R."/>
            <person name="Briner A.E."/>
            <person name="Felis G.E."/>
            <person name="de Vos W.M."/>
            <person name="Barrangou R."/>
            <person name="Klaenhammer T.R."/>
            <person name="Caufield P.W."/>
            <person name="Cui Y."/>
            <person name="Zhang H."/>
            <person name="O'Toole P.W."/>
        </authorList>
    </citation>
    <scope>NUCLEOTIDE SEQUENCE [LARGE SCALE GENOMIC DNA]</scope>
    <source>
        <strain evidence="7 8">DSM 23026</strain>
    </source>
</reference>
<organism evidence="7 8">
    <name type="scientific">Pediococcus argentinicus</name>
    <dbReference type="NCBI Taxonomy" id="480391"/>
    <lineage>
        <taxon>Bacteria</taxon>
        <taxon>Bacillati</taxon>
        <taxon>Bacillota</taxon>
        <taxon>Bacilli</taxon>
        <taxon>Lactobacillales</taxon>
        <taxon>Lactobacillaceae</taxon>
        <taxon>Pediococcus</taxon>
    </lineage>
</organism>
<dbReference type="PRINTS" id="PR01070">
    <property type="entry name" value="ACCCTRFRASEB"/>
</dbReference>
<dbReference type="HAMAP" id="MF_01395">
    <property type="entry name" value="AcetylCoA_CT_beta"/>
    <property type="match status" value="1"/>
</dbReference>
<evidence type="ECO:0000256" key="4">
    <source>
        <dbReference type="ARBA" id="ARBA00023098"/>
    </source>
</evidence>
<comment type="catalytic activity">
    <reaction evidence="5">
        <text>N(6)-carboxybiotinyl-L-lysyl-[protein] + acetyl-CoA = N(6)-biotinyl-L-lysyl-[protein] + malonyl-CoA</text>
        <dbReference type="Rhea" id="RHEA:54728"/>
        <dbReference type="Rhea" id="RHEA-COMP:10505"/>
        <dbReference type="Rhea" id="RHEA-COMP:10506"/>
        <dbReference type="ChEBI" id="CHEBI:57288"/>
        <dbReference type="ChEBI" id="CHEBI:57384"/>
        <dbReference type="ChEBI" id="CHEBI:83144"/>
        <dbReference type="ChEBI" id="CHEBI:83145"/>
        <dbReference type="EC" id="2.1.3.15"/>
    </reaction>
</comment>
<gene>
    <name evidence="5" type="primary">accD</name>
    <name evidence="7" type="ORF">IV88_GL001568</name>
</gene>
<name>A0A0R2NP54_9LACO</name>
<dbReference type="EC" id="2.1.3.15" evidence="5"/>
<dbReference type="Gene3D" id="3.90.226.10">
    <property type="entry name" value="2-enoyl-CoA Hydratase, Chain A, domain 1"/>
    <property type="match status" value="1"/>
</dbReference>
<feature type="binding site" evidence="5">
    <location>
        <position position="34"/>
    </location>
    <ligand>
        <name>Zn(2+)</name>
        <dbReference type="ChEBI" id="CHEBI:29105"/>
    </ligand>
</feature>
<comment type="caution">
    <text evidence="7">The sequence shown here is derived from an EMBL/GenBank/DDBJ whole genome shotgun (WGS) entry which is preliminary data.</text>
</comment>
<dbReference type="PROSITE" id="PS50980">
    <property type="entry name" value="COA_CT_NTER"/>
    <property type="match status" value="1"/>
</dbReference>
<dbReference type="InterPro" id="IPR011762">
    <property type="entry name" value="COA_CT_N"/>
</dbReference>
<dbReference type="AlphaFoldDB" id="A0A0R2NP54"/>
<evidence type="ECO:0000256" key="5">
    <source>
        <dbReference type="HAMAP-Rule" id="MF_01395"/>
    </source>
</evidence>
<evidence type="ECO:0000313" key="8">
    <source>
        <dbReference type="Proteomes" id="UP000051249"/>
    </source>
</evidence>